<dbReference type="OrthoDB" id="291697at2"/>
<accession>A0A517T643</accession>
<proteinExistence type="predicted"/>
<evidence type="ECO:0000313" key="1">
    <source>
        <dbReference type="EMBL" id="QDT63834.1"/>
    </source>
</evidence>
<evidence type="ECO:0008006" key="3">
    <source>
        <dbReference type="Google" id="ProtNLM"/>
    </source>
</evidence>
<reference evidence="1 2" key="1">
    <citation type="submission" date="2019-02" db="EMBL/GenBank/DDBJ databases">
        <title>Deep-cultivation of Planctomycetes and their phenomic and genomic characterization uncovers novel biology.</title>
        <authorList>
            <person name="Wiegand S."/>
            <person name="Jogler M."/>
            <person name="Boedeker C."/>
            <person name="Pinto D."/>
            <person name="Vollmers J."/>
            <person name="Rivas-Marin E."/>
            <person name="Kohn T."/>
            <person name="Peeters S.H."/>
            <person name="Heuer A."/>
            <person name="Rast P."/>
            <person name="Oberbeckmann S."/>
            <person name="Bunk B."/>
            <person name="Jeske O."/>
            <person name="Meyerdierks A."/>
            <person name="Storesund J.E."/>
            <person name="Kallscheuer N."/>
            <person name="Luecker S."/>
            <person name="Lage O.M."/>
            <person name="Pohl T."/>
            <person name="Merkel B.J."/>
            <person name="Hornburger P."/>
            <person name="Mueller R.-W."/>
            <person name="Bruemmer F."/>
            <person name="Labrenz M."/>
            <person name="Spormann A.M."/>
            <person name="Op den Camp H."/>
            <person name="Overmann J."/>
            <person name="Amann R."/>
            <person name="Jetten M.S.M."/>
            <person name="Mascher T."/>
            <person name="Medema M.H."/>
            <person name="Devos D.P."/>
            <person name="Kaster A.-K."/>
            <person name="Ovreas L."/>
            <person name="Rohde M."/>
            <person name="Galperin M.Y."/>
            <person name="Jogler C."/>
        </authorList>
    </citation>
    <scope>NUCLEOTIDE SEQUENCE [LARGE SCALE GENOMIC DNA]</scope>
    <source>
        <strain evidence="1 2">V22</strain>
    </source>
</reference>
<evidence type="ECO:0000313" key="2">
    <source>
        <dbReference type="Proteomes" id="UP000319976"/>
    </source>
</evidence>
<sequence>MFKLRCLVPVLAVIAIGCTQSDGPQRAVVTGRVTLAGEVVSDGHITFTPKPGVPGAPVKLVIKDGGYDSATDPIDDRGVPVGANLVEITAIKVTGKQIKNAMGEMEDEYLQYIPAKYNSETELEVDLTPGESNHDFKLDP</sequence>
<protein>
    <recommendedName>
        <fullName evidence="3">Carboxypeptidase regulatory-like domain-containing protein</fullName>
    </recommendedName>
</protein>
<dbReference type="EMBL" id="CP036316">
    <property type="protein sequence ID" value="QDT63834.1"/>
    <property type="molecule type" value="Genomic_DNA"/>
</dbReference>
<dbReference type="KEGG" id="chya:V22_10590"/>
<name>A0A517T643_9PLAN</name>
<gene>
    <name evidence="1" type="ORF">V22_10590</name>
</gene>
<dbReference type="PROSITE" id="PS51257">
    <property type="entry name" value="PROKAR_LIPOPROTEIN"/>
    <property type="match status" value="1"/>
</dbReference>
<dbReference type="AlphaFoldDB" id="A0A517T643"/>
<dbReference type="Proteomes" id="UP000319976">
    <property type="component" value="Chromosome"/>
</dbReference>
<organism evidence="1 2">
    <name type="scientific">Calycomorphotria hydatis</name>
    <dbReference type="NCBI Taxonomy" id="2528027"/>
    <lineage>
        <taxon>Bacteria</taxon>
        <taxon>Pseudomonadati</taxon>
        <taxon>Planctomycetota</taxon>
        <taxon>Planctomycetia</taxon>
        <taxon>Planctomycetales</taxon>
        <taxon>Planctomycetaceae</taxon>
        <taxon>Calycomorphotria</taxon>
    </lineage>
</organism>
<keyword evidence="2" id="KW-1185">Reference proteome</keyword>
<dbReference type="RefSeq" id="WP_145260455.1">
    <property type="nucleotide sequence ID" value="NZ_CP036316.1"/>
</dbReference>